<feature type="non-terminal residue" evidence="3">
    <location>
        <position position="1"/>
    </location>
</feature>
<feature type="non-terminal residue" evidence="3">
    <location>
        <position position="271"/>
    </location>
</feature>
<proteinExistence type="predicted"/>
<keyword evidence="2" id="KW-0472">Membrane</keyword>
<evidence type="ECO:0000313" key="4">
    <source>
        <dbReference type="Proteomes" id="UP001165090"/>
    </source>
</evidence>
<feature type="compositionally biased region" description="Gly residues" evidence="1">
    <location>
        <begin position="16"/>
        <end position="36"/>
    </location>
</feature>
<evidence type="ECO:0000256" key="2">
    <source>
        <dbReference type="SAM" id="Phobius"/>
    </source>
</evidence>
<evidence type="ECO:0000313" key="3">
    <source>
        <dbReference type="EMBL" id="GLI66051.1"/>
    </source>
</evidence>
<feature type="compositionally biased region" description="Basic and acidic residues" evidence="1">
    <location>
        <begin position="1"/>
        <end position="15"/>
    </location>
</feature>
<evidence type="ECO:0000256" key="1">
    <source>
        <dbReference type="SAM" id="MobiDB-lite"/>
    </source>
</evidence>
<name>A0ABQ5SA28_9CHLO</name>
<reference evidence="3 4" key="1">
    <citation type="journal article" date="2023" name="IScience">
        <title>Expanded male sex-determining region conserved during the evolution of homothallism in the green alga Volvox.</title>
        <authorList>
            <person name="Yamamoto K."/>
            <person name="Matsuzaki R."/>
            <person name="Mahakham W."/>
            <person name="Heman W."/>
            <person name="Sekimoto H."/>
            <person name="Kawachi M."/>
            <person name="Minakuchi Y."/>
            <person name="Toyoda A."/>
            <person name="Nozaki H."/>
        </authorList>
    </citation>
    <scope>NUCLEOTIDE SEQUENCE [LARGE SCALE GENOMIC DNA]</scope>
    <source>
        <strain evidence="3 4">NIES-4468</strain>
    </source>
</reference>
<comment type="caution">
    <text evidence="3">The sequence shown here is derived from an EMBL/GenBank/DDBJ whole genome shotgun (WGS) entry which is preliminary data.</text>
</comment>
<dbReference type="Proteomes" id="UP001165090">
    <property type="component" value="Unassembled WGS sequence"/>
</dbReference>
<organism evidence="3 4">
    <name type="scientific">Volvox africanus</name>
    <dbReference type="NCBI Taxonomy" id="51714"/>
    <lineage>
        <taxon>Eukaryota</taxon>
        <taxon>Viridiplantae</taxon>
        <taxon>Chlorophyta</taxon>
        <taxon>core chlorophytes</taxon>
        <taxon>Chlorophyceae</taxon>
        <taxon>CS clade</taxon>
        <taxon>Chlamydomonadales</taxon>
        <taxon>Volvocaceae</taxon>
        <taxon>Volvox</taxon>
    </lineage>
</organism>
<dbReference type="EMBL" id="BSDZ01000027">
    <property type="protein sequence ID" value="GLI66051.1"/>
    <property type="molecule type" value="Genomic_DNA"/>
</dbReference>
<keyword evidence="2" id="KW-0812">Transmembrane</keyword>
<keyword evidence="2" id="KW-1133">Transmembrane helix</keyword>
<feature type="transmembrane region" description="Helical" evidence="2">
    <location>
        <begin position="101"/>
        <end position="123"/>
    </location>
</feature>
<feature type="region of interest" description="Disordered" evidence="1">
    <location>
        <begin position="1"/>
        <end position="38"/>
    </location>
</feature>
<feature type="transmembrane region" description="Helical" evidence="2">
    <location>
        <begin position="71"/>
        <end position="95"/>
    </location>
</feature>
<keyword evidence="4" id="KW-1185">Reference proteome</keyword>
<feature type="region of interest" description="Disordered" evidence="1">
    <location>
        <begin position="128"/>
        <end position="156"/>
    </location>
</feature>
<sequence>VLLEGGKVRDRKAGTDGRGGSGSGSDSGRGTGGGGLCRTKTESAEIRPPIKPVLRVALWALATRMVMARRWMLAMLIFELLLVKGAYLLVSAAALSPWQCLLAILVASVVTAVPDVLLASLMLGPANESAGTNGGSSGKAATGSGQDRYGSSRGAGQSPFAASASGHSGSCCTAAFCTATATVGGAVRPNPSHPPMDLVTAASGASCACCGTRAVGSSTGCQAGYELQKMPSQMTLQPCHSSQLYDERLYGIRSPSSTMDFDSGPNCVLPE</sequence>
<protein>
    <submittedName>
        <fullName evidence="3">Uncharacterized protein</fullName>
    </submittedName>
</protein>
<gene>
    <name evidence="3" type="ORF">VaNZ11_009765</name>
</gene>
<accession>A0ABQ5SA28</accession>